<dbReference type="AlphaFoldDB" id="A0A097DBK4"/>
<protein>
    <submittedName>
        <fullName evidence="1">1-hydroxy-2-methyl-butenyl 4-diphosphate reductase</fullName>
    </submittedName>
</protein>
<feature type="non-terminal residue" evidence="1">
    <location>
        <position position="73"/>
    </location>
</feature>
<feature type="non-terminal residue" evidence="1">
    <location>
        <position position="1"/>
    </location>
</feature>
<name>A0A097DBK4_9MAGN</name>
<evidence type="ECO:0000313" key="1">
    <source>
        <dbReference type="EMBL" id="AIS92493.1"/>
    </source>
</evidence>
<sequence>ITVAQRLSVIKQRNILGQWGIGGGSVHGDGDQPKAAICYGCRGTPCCMGWSRKRTGYQRVPLQSALPEHRRRL</sequence>
<proteinExistence type="predicted"/>
<accession>A0A097DBK4</accession>
<gene>
    <name evidence="1" type="primary">ISPH</name>
</gene>
<dbReference type="EMBL" id="KF961205">
    <property type="protein sequence ID" value="AIS92493.1"/>
    <property type="molecule type" value="Genomic_DNA"/>
</dbReference>
<organism evidence="1">
    <name type="scientific">Aconitum heterophyllum</name>
    <dbReference type="NCBI Taxonomy" id="279769"/>
    <lineage>
        <taxon>Eukaryota</taxon>
        <taxon>Viridiplantae</taxon>
        <taxon>Streptophyta</taxon>
        <taxon>Embryophyta</taxon>
        <taxon>Tracheophyta</taxon>
        <taxon>Spermatophyta</taxon>
        <taxon>Magnoliopsida</taxon>
        <taxon>Ranunculales</taxon>
        <taxon>Ranunculaceae</taxon>
        <taxon>Ranunculoideae</taxon>
        <taxon>Delphinieae</taxon>
        <taxon>Aconitum</taxon>
    </lineage>
</organism>
<reference evidence="1" key="1">
    <citation type="journal article" date="2014" name="Phytochemistry">
        <title>Multiple genes of mevalonate and non-mevalonate pathways contribute to high aconites content in an endangered medicinal herb, Aconitum heterophyllum Wall.</title>
        <authorList>
            <person name="Malhotra N."/>
            <person name="Kumar V."/>
            <person name="Sood H."/>
            <person name="Singh T.R."/>
            <person name="Chauhan R.S."/>
        </authorList>
    </citation>
    <scope>NUCLEOTIDE SEQUENCE</scope>
    <source>
        <tissue evidence="1">Leaf</tissue>
    </source>
</reference>